<reference evidence="14" key="1">
    <citation type="submission" date="2019-02" db="EMBL/GenBank/DDBJ databases">
        <authorList>
            <person name="Gruber-Vodicka R. H."/>
            <person name="Seah K. B. B."/>
        </authorList>
    </citation>
    <scope>NUCLEOTIDE SEQUENCE</scope>
    <source>
        <strain evidence="13">BECK_BZ197</strain>
        <strain evidence="15">BECK_BZ198</strain>
        <strain evidence="14">BECK_BZ199</strain>
    </source>
</reference>
<dbReference type="Pfam" id="PF00994">
    <property type="entry name" value="MoCF_biosynth"/>
    <property type="match status" value="1"/>
</dbReference>
<feature type="domain" description="MoaB/Mog" evidence="12">
    <location>
        <begin position="186"/>
        <end position="323"/>
    </location>
</feature>
<dbReference type="InterPro" id="IPR005111">
    <property type="entry name" value="MoeA_C_domain_IV"/>
</dbReference>
<comment type="catalytic activity">
    <reaction evidence="10">
        <text>adenylyl-molybdopterin + molybdate = Mo-molybdopterin + AMP + H(+)</text>
        <dbReference type="Rhea" id="RHEA:35047"/>
        <dbReference type="ChEBI" id="CHEBI:15378"/>
        <dbReference type="ChEBI" id="CHEBI:36264"/>
        <dbReference type="ChEBI" id="CHEBI:62727"/>
        <dbReference type="ChEBI" id="CHEBI:71302"/>
        <dbReference type="ChEBI" id="CHEBI:456215"/>
        <dbReference type="EC" id="2.10.1.1"/>
    </reaction>
</comment>
<protein>
    <recommendedName>
        <fullName evidence="11">Molybdopterin molybdenumtransferase</fullName>
        <ecNumber evidence="11">2.10.1.1</ecNumber>
    </recommendedName>
</protein>
<dbReference type="EMBL" id="CAADGH010000070">
    <property type="protein sequence ID" value="VFK76709.1"/>
    <property type="molecule type" value="Genomic_DNA"/>
</dbReference>
<comment type="similarity">
    <text evidence="4 11">Belongs to the MoeA family.</text>
</comment>
<dbReference type="SMART" id="SM00852">
    <property type="entry name" value="MoCF_biosynth"/>
    <property type="match status" value="1"/>
</dbReference>
<evidence type="ECO:0000256" key="5">
    <source>
        <dbReference type="ARBA" id="ARBA00022505"/>
    </source>
</evidence>
<dbReference type="EC" id="2.10.1.1" evidence="11"/>
<keyword evidence="6 11" id="KW-0808">Transferase</keyword>
<dbReference type="InterPro" id="IPR005110">
    <property type="entry name" value="MoeA_linker/N"/>
</dbReference>
<evidence type="ECO:0000256" key="11">
    <source>
        <dbReference type="RuleBase" id="RU365090"/>
    </source>
</evidence>
<evidence type="ECO:0000256" key="9">
    <source>
        <dbReference type="ARBA" id="ARBA00023150"/>
    </source>
</evidence>
<dbReference type="InterPro" id="IPR036135">
    <property type="entry name" value="MoeA_linker/N_sf"/>
</dbReference>
<dbReference type="GO" id="GO:0046872">
    <property type="term" value="F:metal ion binding"/>
    <property type="evidence" value="ECO:0007669"/>
    <property type="project" value="UniProtKB-UniRule"/>
</dbReference>
<dbReference type="Gene3D" id="3.40.980.10">
    <property type="entry name" value="MoaB/Mog-like domain"/>
    <property type="match status" value="1"/>
</dbReference>
<dbReference type="SUPFAM" id="SSF63867">
    <property type="entry name" value="MoeA C-terminal domain-like"/>
    <property type="match status" value="1"/>
</dbReference>
<dbReference type="FunFam" id="3.40.980.10:FF:000004">
    <property type="entry name" value="Molybdopterin molybdenumtransferase"/>
    <property type="match status" value="1"/>
</dbReference>
<dbReference type="GO" id="GO:0005829">
    <property type="term" value="C:cytosol"/>
    <property type="evidence" value="ECO:0007669"/>
    <property type="project" value="TreeGrafter"/>
</dbReference>
<keyword evidence="9 11" id="KW-0501">Molybdenum cofactor biosynthesis</keyword>
<dbReference type="Gene3D" id="2.40.340.10">
    <property type="entry name" value="MoeA, C-terminal, domain IV"/>
    <property type="match status" value="1"/>
</dbReference>
<evidence type="ECO:0000256" key="3">
    <source>
        <dbReference type="ARBA" id="ARBA00005046"/>
    </source>
</evidence>
<dbReference type="NCBIfam" id="TIGR00177">
    <property type="entry name" value="molyb_syn"/>
    <property type="match status" value="1"/>
</dbReference>
<evidence type="ECO:0000256" key="1">
    <source>
        <dbReference type="ARBA" id="ARBA00001946"/>
    </source>
</evidence>
<evidence type="ECO:0000313" key="15">
    <source>
        <dbReference type="EMBL" id="VFK76709.1"/>
    </source>
</evidence>
<evidence type="ECO:0000313" key="13">
    <source>
        <dbReference type="EMBL" id="VFK30455.1"/>
    </source>
</evidence>
<evidence type="ECO:0000256" key="6">
    <source>
        <dbReference type="ARBA" id="ARBA00022679"/>
    </source>
</evidence>
<evidence type="ECO:0000256" key="2">
    <source>
        <dbReference type="ARBA" id="ARBA00002901"/>
    </source>
</evidence>
<dbReference type="Pfam" id="PF03454">
    <property type="entry name" value="MoeA_C"/>
    <property type="match status" value="1"/>
</dbReference>
<organism evidence="14">
    <name type="scientific">Candidatus Kentrum sp. MB</name>
    <dbReference type="NCBI Taxonomy" id="2138164"/>
    <lineage>
        <taxon>Bacteria</taxon>
        <taxon>Pseudomonadati</taxon>
        <taxon>Pseudomonadota</taxon>
        <taxon>Gammaproteobacteria</taxon>
        <taxon>Candidatus Kentrum</taxon>
    </lineage>
</organism>
<comment type="cofactor">
    <cofactor evidence="1 11">
        <name>Mg(2+)</name>
        <dbReference type="ChEBI" id="CHEBI:18420"/>
    </cofactor>
</comment>
<dbReference type="CDD" id="cd00887">
    <property type="entry name" value="MoeA"/>
    <property type="match status" value="1"/>
</dbReference>
<dbReference type="PANTHER" id="PTHR10192:SF5">
    <property type="entry name" value="GEPHYRIN"/>
    <property type="match status" value="1"/>
</dbReference>
<proteinExistence type="inferred from homology"/>
<evidence type="ECO:0000313" key="14">
    <source>
        <dbReference type="EMBL" id="VFK34410.1"/>
    </source>
</evidence>
<gene>
    <name evidence="13" type="ORF">BECKMB1821G_GA0114241_106513</name>
    <name evidence="15" type="ORF">BECKMB1821H_GA0114242_107013</name>
    <name evidence="14" type="ORF">BECKMB1821I_GA0114274_10719</name>
</gene>
<keyword evidence="7 11" id="KW-0479">Metal-binding</keyword>
<evidence type="ECO:0000256" key="10">
    <source>
        <dbReference type="ARBA" id="ARBA00047317"/>
    </source>
</evidence>
<dbReference type="AlphaFoldDB" id="A0A450XYP6"/>
<name>A0A450XYP6_9GAMM</name>
<dbReference type="SUPFAM" id="SSF63882">
    <property type="entry name" value="MoeA N-terminal region -like"/>
    <property type="match status" value="1"/>
</dbReference>
<comment type="function">
    <text evidence="2 11">Catalyzes the insertion of molybdate into adenylated molybdopterin with the concomitant release of AMP.</text>
</comment>
<dbReference type="PANTHER" id="PTHR10192">
    <property type="entry name" value="MOLYBDOPTERIN BIOSYNTHESIS PROTEIN"/>
    <property type="match status" value="1"/>
</dbReference>
<dbReference type="NCBIfam" id="NF045515">
    <property type="entry name" value="Glp_gephyrin"/>
    <property type="match status" value="1"/>
</dbReference>
<evidence type="ECO:0000256" key="7">
    <source>
        <dbReference type="ARBA" id="ARBA00022723"/>
    </source>
</evidence>
<dbReference type="Gene3D" id="2.170.190.11">
    <property type="entry name" value="Molybdopterin biosynthesis moea protein, domain 3"/>
    <property type="match status" value="1"/>
</dbReference>
<evidence type="ECO:0000256" key="8">
    <source>
        <dbReference type="ARBA" id="ARBA00022842"/>
    </source>
</evidence>
<dbReference type="InterPro" id="IPR036425">
    <property type="entry name" value="MoaB/Mog-like_dom_sf"/>
</dbReference>
<dbReference type="GO" id="GO:0061599">
    <property type="term" value="F:molybdopterin molybdotransferase activity"/>
    <property type="evidence" value="ECO:0007669"/>
    <property type="project" value="UniProtKB-UniRule"/>
</dbReference>
<dbReference type="InterPro" id="IPR001453">
    <property type="entry name" value="MoaB/Mog_dom"/>
</dbReference>
<dbReference type="Pfam" id="PF03453">
    <property type="entry name" value="MoeA_N"/>
    <property type="match status" value="1"/>
</dbReference>
<keyword evidence="5 11" id="KW-0500">Molybdenum</keyword>
<dbReference type="UniPathway" id="UPA00344"/>
<accession>A0A450XYP6</accession>
<comment type="pathway">
    <text evidence="3 11">Cofactor biosynthesis; molybdopterin biosynthesis.</text>
</comment>
<dbReference type="SUPFAM" id="SSF53218">
    <property type="entry name" value="Molybdenum cofactor biosynthesis proteins"/>
    <property type="match status" value="1"/>
</dbReference>
<keyword evidence="8 11" id="KW-0460">Magnesium</keyword>
<dbReference type="Gene3D" id="3.90.105.10">
    <property type="entry name" value="Molybdopterin biosynthesis moea protein, domain 2"/>
    <property type="match status" value="1"/>
</dbReference>
<sequence>MHSTSVEEARSFLLERTRPITEIEKVDTATGAGRVLAETICSSIDVPGYDNSAMDGYAVRSEDIAVRGETRLGITRRITAGDDAQTSGLGSISGQAARIFTGAPLPEGFDAVVMQEHCRVESQLEDDSVSITGPVSRGMNVRYRGNDIRAGTPALAAGTRLRPWMLGLVAAMGISRLRVFRRLRVALLSSGNELVQPGVPLKPGQCYDANRYTLFGLLTDSGCEVLDFGVMPDDFAATQKALRDAAHQVDLIITSGGVSVGEEDHIKQAVETIGRLDLWRVAVKPGKPLAYGRIDNADFIGLPGNPVSVLVAFCLFVRPILLKRQGAAPSFPLPRFVRADFSWNRPGNRREYARARLAPEQEKGNHEPKVVLFARQGSDVLSSAVWADGLVEIPPDTVIAPGDKVAYLSFAELLG</sequence>
<evidence type="ECO:0000259" key="12">
    <source>
        <dbReference type="SMART" id="SM00852"/>
    </source>
</evidence>
<dbReference type="GO" id="GO:0006777">
    <property type="term" value="P:Mo-molybdopterin cofactor biosynthetic process"/>
    <property type="evidence" value="ECO:0007669"/>
    <property type="project" value="UniProtKB-UniRule"/>
</dbReference>
<dbReference type="EMBL" id="CAADFQ010000071">
    <property type="protein sequence ID" value="VFK34410.1"/>
    <property type="molecule type" value="Genomic_DNA"/>
</dbReference>
<dbReference type="InterPro" id="IPR036688">
    <property type="entry name" value="MoeA_C_domain_IV_sf"/>
</dbReference>
<dbReference type="EMBL" id="CAADFO010000065">
    <property type="protein sequence ID" value="VFK30455.1"/>
    <property type="molecule type" value="Genomic_DNA"/>
</dbReference>
<dbReference type="InterPro" id="IPR038987">
    <property type="entry name" value="MoeA-like"/>
</dbReference>
<evidence type="ECO:0000256" key="4">
    <source>
        <dbReference type="ARBA" id="ARBA00010763"/>
    </source>
</evidence>